<gene>
    <name evidence="2" type="ORF">BWK73_09165</name>
</gene>
<evidence type="ECO:0000256" key="1">
    <source>
        <dbReference type="SAM" id="MobiDB-lite"/>
    </source>
</evidence>
<protein>
    <submittedName>
        <fullName evidence="2">Uncharacterized protein</fullName>
    </submittedName>
</protein>
<reference evidence="2 3" key="1">
    <citation type="submission" date="2017-01" db="EMBL/GenBank/DDBJ databases">
        <title>Novel large sulfur bacteria in the metagenomes of groundwater-fed chemosynthetic microbial mats in the Lake Huron basin.</title>
        <authorList>
            <person name="Sharrar A.M."/>
            <person name="Flood B.E."/>
            <person name="Bailey J.V."/>
            <person name="Jones D.S."/>
            <person name="Biddanda B."/>
            <person name="Ruberg S.A."/>
            <person name="Marcus D.N."/>
            <person name="Dick G.J."/>
        </authorList>
    </citation>
    <scope>NUCLEOTIDE SEQUENCE [LARGE SCALE GENOMIC DNA]</scope>
    <source>
        <strain evidence="2">A8</strain>
    </source>
</reference>
<evidence type="ECO:0000313" key="3">
    <source>
        <dbReference type="Proteomes" id="UP000192491"/>
    </source>
</evidence>
<organism evidence="2 3">
    <name type="scientific">Thiothrix lacustris</name>
    <dbReference type="NCBI Taxonomy" id="525917"/>
    <lineage>
        <taxon>Bacteria</taxon>
        <taxon>Pseudomonadati</taxon>
        <taxon>Pseudomonadota</taxon>
        <taxon>Gammaproteobacteria</taxon>
        <taxon>Thiotrichales</taxon>
        <taxon>Thiotrichaceae</taxon>
        <taxon>Thiothrix</taxon>
    </lineage>
</organism>
<dbReference type="AlphaFoldDB" id="A0A1Y1QV34"/>
<dbReference type="EMBL" id="MTEJ01000027">
    <property type="protein sequence ID" value="OQX14554.1"/>
    <property type="molecule type" value="Genomic_DNA"/>
</dbReference>
<proteinExistence type="predicted"/>
<dbReference type="Proteomes" id="UP000192491">
    <property type="component" value="Unassembled WGS sequence"/>
</dbReference>
<accession>A0A1Y1QV34</accession>
<name>A0A1Y1QV34_9GAMM</name>
<sequence>MNADYKTILNVIGHDGRMISYRPEWRKIVGSTNAVILLSQLIYWWRRNGEKPFYKFKEPCDNPLFRHGDSWCEELGFSKAEFDQAWKHVENAGFAYKKINMERITFYAVHEQNLGKSIISLYGQNQQVTHDNLDDLRKSGNSLYVNQESVPSKSGNSLYVNQESVLSYKEHRLLTEITTEDNIIPPYPPRGDEGEQQAMPFESAMEAPEESTPDVKPTTKPAKKSRVKPVDADAALIGQCDLKAVPAELVTDYLQYRRAIKQPLKTIQGLQAQINTLDALGDVEAMWAAMGNTKDNEYRKIVPVAPTAPSNPTAGMMQAAALHGLTNGTVDAEMTLMIQHYKAKGFTIWDYDAAFTRWLDGKKRFEEQRAKTAHKGFSSSSDTSWMDDVDPSLFGVTEAEWRNA</sequence>
<comment type="caution">
    <text evidence="2">The sequence shown here is derived from an EMBL/GenBank/DDBJ whole genome shotgun (WGS) entry which is preliminary data.</text>
</comment>
<evidence type="ECO:0000313" key="2">
    <source>
        <dbReference type="EMBL" id="OQX14554.1"/>
    </source>
</evidence>
<feature type="region of interest" description="Disordered" evidence="1">
    <location>
        <begin position="203"/>
        <end position="227"/>
    </location>
</feature>